<evidence type="ECO:0000313" key="2">
    <source>
        <dbReference type="EMBL" id="CAG8577423.1"/>
    </source>
</evidence>
<accession>A0A9N9BW20</accession>
<proteinExistence type="predicted"/>
<dbReference type="PANTHER" id="PTHR21477:SF13">
    <property type="entry name" value="KIAA0930"/>
    <property type="match status" value="1"/>
</dbReference>
<dbReference type="OrthoDB" id="1906921at2759"/>
<feature type="compositionally biased region" description="Polar residues" evidence="1">
    <location>
        <begin position="18"/>
        <end position="27"/>
    </location>
</feature>
<dbReference type="Pfam" id="PF09741">
    <property type="entry name" value="DUF2045"/>
    <property type="match status" value="1"/>
</dbReference>
<feature type="non-terminal residue" evidence="2">
    <location>
        <position position="1"/>
    </location>
</feature>
<gene>
    <name evidence="2" type="ORF">POCULU_LOCUS6310</name>
</gene>
<dbReference type="AlphaFoldDB" id="A0A9N9BW20"/>
<dbReference type="PANTHER" id="PTHR21477">
    <property type="entry name" value="ZGC:172139"/>
    <property type="match status" value="1"/>
</dbReference>
<dbReference type="InterPro" id="IPR019141">
    <property type="entry name" value="DUF2045"/>
</dbReference>
<protein>
    <submittedName>
        <fullName evidence="2">5683_t:CDS:1</fullName>
    </submittedName>
</protein>
<organism evidence="2 3">
    <name type="scientific">Paraglomus occultum</name>
    <dbReference type="NCBI Taxonomy" id="144539"/>
    <lineage>
        <taxon>Eukaryota</taxon>
        <taxon>Fungi</taxon>
        <taxon>Fungi incertae sedis</taxon>
        <taxon>Mucoromycota</taxon>
        <taxon>Glomeromycotina</taxon>
        <taxon>Glomeromycetes</taxon>
        <taxon>Paraglomerales</taxon>
        <taxon>Paraglomeraceae</taxon>
        <taxon>Paraglomus</taxon>
    </lineage>
</organism>
<reference evidence="2" key="1">
    <citation type="submission" date="2021-06" db="EMBL/GenBank/DDBJ databases">
        <authorList>
            <person name="Kallberg Y."/>
            <person name="Tangrot J."/>
            <person name="Rosling A."/>
        </authorList>
    </citation>
    <scope>NUCLEOTIDE SEQUENCE</scope>
    <source>
        <strain evidence="2">IA702</strain>
    </source>
</reference>
<dbReference type="Proteomes" id="UP000789572">
    <property type="component" value="Unassembled WGS sequence"/>
</dbReference>
<comment type="caution">
    <text evidence="2">The sequence shown here is derived from an EMBL/GenBank/DDBJ whole genome shotgun (WGS) entry which is preliminary data.</text>
</comment>
<evidence type="ECO:0000313" key="3">
    <source>
        <dbReference type="Proteomes" id="UP000789572"/>
    </source>
</evidence>
<feature type="region of interest" description="Disordered" evidence="1">
    <location>
        <begin position="16"/>
        <end position="40"/>
    </location>
</feature>
<evidence type="ECO:0000256" key="1">
    <source>
        <dbReference type="SAM" id="MobiDB-lite"/>
    </source>
</evidence>
<keyword evidence="3" id="KW-1185">Reference proteome</keyword>
<dbReference type="EMBL" id="CAJVPJ010001137">
    <property type="protein sequence ID" value="CAG8577423.1"/>
    <property type="molecule type" value="Genomic_DNA"/>
</dbReference>
<name>A0A9N9BW20_9GLOM</name>
<sequence length="382" mass="42995">MTQLQVILDRLAAENLNGPITPTSSSGGYPPRTLRRASHDVQNYQEEAQETDSLDPKWLALFQEFFLENSDSRHDDLLFFVRQMHSENEHLDPVFVKRKTQPHVMPQLDDAVMWKETFFLNLIVQLPCKLTVAVCTRATLPDNSQKTSMTCSHRHVSTRVYALPTKSRMDIKDTSMECSYPLIYYVVDDYEEMFEQLIVREDEYLCVELAVPSTDTKITLFQGAAPYSALLDIYKQKASSKLNKRFKMGPVNPPTEYVMMRGPNSKGHAQVAITAAPIENTQETIDITSPSSFAPYSTSEPFNNVNGTNVSSTAMKRGNSGNGFKYDDQASPQLRSASSTSATIFQSLKKLSQLAISDRPALEPESLRCCMTFINVPWTSVV</sequence>